<dbReference type="GO" id="GO:0032153">
    <property type="term" value="C:cell division site"/>
    <property type="evidence" value="ECO:0007669"/>
    <property type="project" value="TreeGrafter"/>
</dbReference>
<protein>
    <recommendedName>
        <fullName evidence="12">Probable peptidoglycan glycosyltransferase FtsW</fullName>
        <ecNumber evidence="14">2.4.99.28</ecNumber>
    </recommendedName>
    <alternativeName>
        <fullName evidence="13">Cell division protein FtsW</fullName>
    </alternativeName>
    <alternativeName>
        <fullName evidence="10">Cell wall polymerase</fullName>
    </alternativeName>
    <alternativeName>
        <fullName evidence="9">Peptidoglycan polymerase</fullName>
    </alternativeName>
</protein>
<evidence type="ECO:0000256" key="12">
    <source>
        <dbReference type="ARBA" id="ARBA00041185"/>
    </source>
</evidence>
<feature type="transmembrane region" description="Helical" evidence="16">
    <location>
        <begin position="84"/>
        <end position="104"/>
    </location>
</feature>
<keyword evidence="18" id="KW-1185">Reference proteome</keyword>
<evidence type="ECO:0000256" key="5">
    <source>
        <dbReference type="ARBA" id="ARBA00022960"/>
    </source>
</evidence>
<reference evidence="17 18" key="1">
    <citation type="submission" date="2019-03" db="EMBL/GenBank/DDBJ databases">
        <title>Genomic Encyclopedia of Type Strains, Phase III (KMG-III): the genomes of soil and plant-associated and newly described type strains.</title>
        <authorList>
            <person name="Whitman W."/>
        </authorList>
    </citation>
    <scope>NUCLEOTIDE SEQUENCE [LARGE SCALE GENOMIC DNA]</scope>
    <source>
        <strain evidence="17 18">CGMCC 1.7660</strain>
    </source>
</reference>
<dbReference type="GO" id="GO:0009252">
    <property type="term" value="P:peptidoglycan biosynthetic process"/>
    <property type="evidence" value="ECO:0007669"/>
    <property type="project" value="UniProtKB-KW"/>
</dbReference>
<gene>
    <name evidence="17" type="ORF">A8950_0508</name>
</gene>
<dbReference type="EMBL" id="SNYW01000006">
    <property type="protein sequence ID" value="TDQ83963.1"/>
    <property type="molecule type" value="Genomic_DNA"/>
</dbReference>
<evidence type="ECO:0000256" key="15">
    <source>
        <dbReference type="ARBA" id="ARBA00049902"/>
    </source>
</evidence>
<keyword evidence="17" id="KW-0132">Cell division</keyword>
<proteinExistence type="inferred from homology"/>
<feature type="transmembrane region" description="Helical" evidence="16">
    <location>
        <begin position="341"/>
        <end position="362"/>
    </location>
</feature>
<dbReference type="InterPro" id="IPR001182">
    <property type="entry name" value="FtsW/RodA"/>
</dbReference>
<feature type="transmembrane region" description="Helical" evidence="16">
    <location>
        <begin position="60"/>
        <end position="78"/>
    </location>
</feature>
<feature type="transmembrane region" description="Helical" evidence="16">
    <location>
        <begin position="20"/>
        <end position="39"/>
    </location>
</feature>
<keyword evidence="6" id="KW-0573">Peptidoglycan synthesis</keyword>
<evidence type="ECO:0000256" key="13">
    <source>
        <dbReference type="ARBA" id="ARBA00041418"/>
    </source>
</evidence>
<evidence type="ECO:0000256" key="2">
    <source>
        <dbReference type="ARBA" id="ARBA00022676"/>
    </source>
</evidence>
<dbReference type="GO" id="GO:0005886">
    <property type="term" value="C:plasma membrane"/>
    <property type="evidence" value="ECO:0007669"/>
    <property type="project" value="TreeGrafter"/>
</dbReference>
<dbReference type="GO" id="GO:0008955">
    <property type="term" value="F:peptidoglycan glycosyltransferase activity"/>
    <property type="evidence" value="ECO:0007669"/>
    <property type="project" value="UniProtKB-EC"/>
</dbReference>
<evidence type="ECO:0000256" key="3">
    <source>
        <dbReference type="ARBA" id="ARBA00022679"/>
    </source>
</evidence>
<keyword evidence="7 16" id="KW-1133">Transmembrane helix</keyword>
<keyword evidence="17" id="KW-0131">Cell cycle</keyword>
<evidence type="ECO:0000256" key="16">
    <source>
        <dbReference type="SAM" id="Phobius"/>
    </source>
</evidence>
<keyword evidence="2" id="KW-0328">Glycosyltransferase</keyword>
<feature type="transmembrane region" description="Helical" evidence="16">
    <location>
        <begin position="147"/>
        <end position="165"/>
    </location>
</feature>
<comment type="similarity">
    <text evidence="11">Belongs to the SEDS family. FtsW subfamily.</text>
</comment>
<name>A0A4R6WX32_9PROT</name>
<dbReference type="PANTHER" id="PTHR30474:SF2">
    <property type="entry name" value="PEPTIDOGLYCAN GLYCOSYLTRANSFERASE FTSW-RELATED"/>
    <property type="match status" value="1"/>
</dbReference>
<feature type="transmembrane region" description="Helical" evidence="16">
    <location>
        <begin position="275"/>
        <end position="296"/>
    </location>
</feature>
<comment type="catalytic activity">
    <reaction evidence="15">
        <text>[GlcNAc-(1-&gt;4)-Mur2Ac(oyl-L-Ala-gamma-D-Glu-L-Lys-D-Ala-D-Ala)](n)-di-trans,octa-cis-undecaprenyl diphosphate + beta-D-GlcNAc-(1-&gt;4)-Mur2Ac(oyl-L-Ala-gamma-D-Glu-L-Lys-D-Ala-D-Ala)-di-trans,octa-cis-undecaprenyl diphosphate = [GlcNAc-(1-&gt;4)-Mur2Ac(oyl-L-Ala-gamma-D-Glu-L-Lys-D-Ala-D-Ala)](n+1)-di-trans,octa-cis-undecaprenyl diphosphate + di-trans,octa-cis-undecaprenyl diphosphate + H(+)</text>
        <dbReference type="Rhea" id="RHEA:23708"/>
        <dbReference type="Rhea" id="RHEA-COMP:9602"/>
        <dbReference type="Rhea" id="RHEA-COMP:9603"/>
        <dbReference type="ChEBI" id="CHEBI:15378"/>
        <dbReference type="ChEBI" id="CHEBI:58405"/>
        <dbReference type="ChEBI" id="CHEBI:60033"/>
        <dbReference type="ChEBI" id="CHEBI:78435"/>
        <dbReference type="EC" id="2.4.99.28"/>
    </reaction>
</comment>
<evidence type="ECO:0000256" key="4">
    <source>
        <dbReference type="ARBA" id="ARBA00022692"/>
    </source>
</evidence>
<keyword evidence="3" id="KW-0808">Transferase</keyword>
<dbReference type="RefSeq" id="WP_133612037.1">
    <property type="nucleotide sequence ID" value="NZ_SNYW01000006.1"/>
</dbReference>
<feature type="transmembrane region" description="Helical" evidence="16">
    <location>
        <begin position="305"/>
        <end position="329"/>
    </location>
</feature>
<dbReference type="PANTHER" id="PTHR30474">
    <property type="entry name" value="CELL CYCLE PROTEIN"/>
    <property type="match status" value="1"/>
</dbReference>
<evidence type="ECO:0000256" key="6">
    <source>
        <dbReference type="ARBA" id="ARBA00022984"/>
    </source>
</evidence>
<evidence type="ECO:0000256" key="10">
    <source>
        <dbReference type="ARBA" id="ARBA00033270"/>
    </source>
</evidence>
<dbReference type="Proteomes" id="UP000295783">
    <property type="component" value="Unassembled WGS sequence"/>
</dbReference>
<accession>A0A4R6WX32</accession>
<evidence type="ECO:0000313" key="18">
    <source>
        <dbReference type="Proteomes" id="UP000295783"/>
    </source>
</evidence>
<dbReference type="GO" id="GO:0008360">
    <property type="term" value="P:regulation of cell shape"/>
    <property type="evidence" value="ECO:0007669"/>
    <property type="project" value="UniProtKB-KW"/>
</dbReference>
<dbReference type="Pfam" id="PF01098">
    <property type="entry name" value="FTSW_RODA_SPOVE"/>
    <property type="match status" value="1"/>
</dbReference>
<evidence type="ECO:0000256" key="11">
    <source>
        <dbReference type="ARBA" id="ARBA00038053"/>
    </source>
</evidence>
<keyword evidence="8 16" id="KW-0472">Membrane</keyword>
<sequence length="373" mass="40159">MSFSRADRSLVGQWWWTVDRWMLAAVVALLFLGAILVLAASPAVATRIGMDNFALAQRHFMMLPLAALAILGGSMLSPRQVRRAGVVLFLMFLTLTFLTLFIGAEIKGATRWIALGPFSLQPSEFLKPCFAIFAAWMFALQKTNPGVPGNLISVLVFLVVIGILLKQPDLGMTAVVTATWAAQFFIAGLPIFWVLLLVGLGIAGLVGAYFMLPHVTERVDQFFNPESGDTYQIDRALEAFQNGGLYGTGPGEGSVKLVLPDAHADFVFAVAGEEFGLVVCLLLVVLFAFIVLRALARLLGEHNHFIILAATGLVTSFGLQAIINMASSLHLMPTKGMTLPFISYGGSSIVAIGLGIGFLLALTRRRFPGSVEA</sequence>
<feature type="transmembrane region" description="Helical" evidence="16">
    <location>
        <begin position="185"/>
        <end position="212"/>
    </location>
</feature>
<dbReference type="AlphaFoldDB" id="A0A4R6WX32"/>
<organism evidence="17 18">
    <name type="scientific">Dongia mobilis</name>
    <dbReference type="NCBI Taxonomy" id="578943"/>
    <lineage>
        <taxon>Bacteria</taxon>
        <taxon>Pseudomonadati</taxon>
        <taxon>Pseudomonadota</taxon>
        <taxon>Alphaproteobacteria</taxon>
        <taxon>Rhodospirillales</taxon>
        <taxon>Dongiaceae</taxon>
        <taxon>Dongia</taxon>
    </lineage>
</organism>
<evidence type="ECO:0000256" key="14">
    <source>
        <dbReference type="ARBA" id="ARBA00044770"/>
    </source>
</evidence>
<evidence type="ECO:0000256" key="8">
    <source>
        <dbReference type="ARBA" id="ARBA00023136"/>
    </source>
</evidence>
<keyword evidence="4 16" id="KW-0812">Transmembrane</keyword>
<dbReference type="GO" id="GO:0051301">
    <property type="term" value="P:cell division"/>
    <property type="evidence" value="ECO:0007669"/>
    <property type="project" value="UniProtKB-KW"/>
</dbReference>
<dbReference type="EC" id="2.4.99.28" evidence="14"/>
<evidence type="ECO:0000256" key="9">
    <source>
        <dbReference type="ARBA" id="ARBA00032370"/>
    </source>
</evidence>
<keyword evidence="5" id="KW-0133">Cell shape</keyword>
<comment type="subcellular location">
    <subcellularLocation>
        <location evidence="1">Membrane</location>
        <topology evidence="1">Multi-pass membrane protein</topology>
    </subcellularLocation>
</comment>
<evidence type="ECO:0000256" key="7">
    <source>
        <dbReference type="ARBA" id="ARBA00022989"/>
    </source>
</evidence>
<comment type="caution">
    <text evidence="17">The sequence shown here is derived from an EMBL/GenBank/DDBJ whole genome shotgun (WGS) entry which is preliminary data.</text>
</comment>
<evidence type="ECO:0000256" key="1">
    <source>
        <dbReference type="ARBA" id="ARBA00004141"/>
    </source>
</evidence>
<evidence type="ECO:0000313" key="17">
    <source>
        <dbReference type="EMBL" id="TDQ83963.1"/>
    </source>
</evidence>
<dbReference type="OrthoDB" id="9768187at2"/>
<dbReference type="GO" id="GO:0015648">
    <property type="term" value="F:lipid-linked peptidoglycan transporter activity"/>
    <property type="evidence" value="ECO:0007669"/>
    <property type="project" value="TreeGrafter"/>
</dbReference>